<sequence>MPNSPTNPATYSRCICLLRRNTTRSRPTTGKQEQMGYSFSLDLFAAALATFVIDSYKYLLPDRDTGKNTVALLAQISQQLSNGSQISAQDFIAPLPPFQPSTSAIWINALWFLSLVVSLFCALLATLQQHWARRYLHRTQTQCAVHKRSPPSLLLC</sequence>
<dbReference type="AlphaFoldDB" id="A0AAD4LFQ3"/>
<accession>A0AAD4LFQ3</accession>
<dbReference type="EMBL" id="JAKELL010000038">
    <property type="protein sequence ID" value="KAH8989263.1"/>
    <property type="molecule type" value="Genomic_DNA"/>
</dbReference>
<evidence type="ECO:0000256" key="1">
    <source>
        <dbReference type="SAM" id="Phobius"/>
    </source>
</evidence>
<keyword evidence="1" id="KW-0472">Membrane</keyword>
<keyword evidence="1" id="KW-0812">Transmembrane</keyword>
<dbReference type="Proteomes" id="UP001201163">
    <property type="component" value="Unassembled WGS sequence"/>
</dbReference>
<evidence type="ECO:0000313" key="3">
    <source>
        <dbReference type="EMBL" id="KAH8989263.1"/>
    </source>
</evidence>
<keyword evidence="1" id="KW-1133">Transmembrane helix</keyword>
<dbReference type="Pfam" id="PF20153">
    <property type="entry name" value="DUF6535"/>
    <property type="match status" value="1"/>
</dbReference>
<name>A0AAD4LFQ3_9AGAM</name>
<gene>
    <name evidence="3" type="ORF">EDB92DRAFT_880925</name>
</gene>
<feature type="transmembrane region" description="Helical" evidence="1">
    <location>
        <begin position="105"/>
        <end position="127"/>
    </location>
</feature>
<evidence type="ECO:0000259" key="2">
    <source>
        <dbReference type="Pfam" id="PF20153"/>
    </source>
</evidence>
<keyword evidence="4" id="KW-1185">Reference proteome</keyword>
<feature type="transmembrane region" description="Helical" evidence="1">
    <location>
        <begin position="35"/>
        <end position="53"/>
    </location>
</feature>
<reference evidence="3" key="1">
    <citation type="submission" date="2022-01" db="EMBL/GenBank/DDBJ databases">
        <title>Comparative genomics reveals a dynamic genome evolution in the ectomycorrhizal milk-cap (Lactarius) mushrooms.</title>
        <authorList>
            <consortium name="DOE Joint Genome Institute"/>
            <person name="Lebreton A."/>
            <person name="Tang N."/>
            <person name="Kuo A."/>
            <person name="LaButti K."/>
            <person name="Drula E."/>
            <person name="Barry K."/>
            <person name="Clum A."/>
            <person name="Lipzen A."/>
            <person name="Mousain D."/>
            <person name="Ng V."/>
            <person name="Wang R."/>
            <person name="Wang X."/>
            <person name="Dai Y."/>
            <person name="Henrissat B."/>
            <person name="Grigoriev I.V."/>
            <person name="Guerin-Laguette A."/>
            <person name="Yu F."/>
            <person name="Martin F.M."/>
        </authorList>
    </citation>
    <scope>NUCLEOTIDE SEQUENCE</scope>
    <source>
        <strain evidence="3">QP</strain>
    </source>
</reference>
<feature type="domain" description="DUF6535" evidence="2">
    <location>
        <begin position="42"/>
        <end position="141"/>
    </location>
</feature>
<proteinExistence type="predicted"/>
<protein>
    <recommendedName>
        <fullName evidence="2">DUF6535 domain-containing protein</fullName>
    </recommendedName>
</protein>
<dbReference type="InterPro" id="IPR045338">
    <property type="entry name" value="DUF6535"/>
</dbReference>
<comment type="caution">
    <text evidence="3">The sequence shown here is derived from an EMBL/GenBank/DDBJ whole genome shotgun (WGS) entry which is preliminary data.</text>
</comment>
<evidence type="ECO:0000313" key="4">
    <source>
        <dbReference type="Proteomes" id="UP001201163"/>
    </source>
</evidence>
<organism evidence="3 4">
    <name type="scientific">Lactarius akahatsu</name>
    <dbReference type="NCBI Taxonomy" id="416441"/>
    <lineage>
        <taxon>Eukaryota</taxon>
        <taxon>Fungi</taxon>
        <taxon>Dikarya</taxon>
        <taxon>Basidiomycota</taxon>
        <taxon>Agaricomycotina</taxon>
        <taxon>Agaricomycetes</taxon>
        <taxon>Russulales</taxon>
        <taxon>Russulaceae</taxon>
        <taxon>Lactarius</taxon>
    </lineage>
</organism>